<evidence type="ECO:0000313" key="3">
    <source>
        <dbReference type="EMBL" id="SPC82920.1"/>
    </source>
</evidence>
<dbReference type="Pfam" id="PF13966">
    <property type="entry name" value="zf-RVT"/>
    <property type="match status" value="1"/>
</dbReference>
<evidence type="ECO:0000259" key="1">
    <source>
        <dbReference type="Pfam" id="PF13966"/>
    </source>
</evidence>
<dbReference type="EMBL" id="OIVN01000608">
    <property type="protein sequence ID" value="SPC82920.1"/>
    <property type="molecule type" value="Genomic_DNA"/>
</dbReference>
<organism evidence="2">
    <name type="scientific">Fagus sylvatica</name>
    <name type="common">Beechnut</name>
    <dbReference type="NCBI Taxonomy" id="28930"/>
    <lineage>
        <taxon>Eukaryota</taxon>
        <taxon>Viridiplantae</taxon>
        <taxon>Streptophyta</taxon>
        <taxon>Embryophyta</taxon>
        <taxon>Tracheophyta</taxon>
        <taxon>Spermatophyta</taxon>
        <taxon>Magnoliopsida</taxon>
        <taxon>eudicotyledons</taxon>
        <taxon>Gunneridae</taxon>
        <taxon>Pentapetalae</taxon>
        <taxon>rosids</taxon>
        <taxon>fabids</taxon>
        <taxon>Fagales</taxon>
        <taxon>Fagaceae</taxon>
        <taxon>Fagus</taxon>
    </lineage>
</organism>
<name>A0A2N9EJ70_FAGSY</name>
<gene>
    <name evidence="3" type="ORF">FSB_LOCUS10802</name>
    <name evidence="2" type="ORF">FSB_LOCUS2633</name>
</gene>
<dbReference type="AlphaFoldDB" id="A0A2N9EJ70"/>
<proteinExistence type="predicted"/>
<accession>A0A2N9EJ70</accession>
<feature type="domain" description="Reverse transcriptase zinc-binding" evidence="1">
    <location>
        <begin position="2"/>
        <end position="34"/>
    </location>
</feature>
<protein>
    <recommendedName>
        <fullName evidence="1">Reverse transcriptase zinc-binding domain-containing protein</fullName>
    </recommendedName>
</protein>
<sequence>MRGINCDPTCSLCNASNESLDHLFLQCSFARAVWLGVDINTVSIIANSIPVEQWIQNLAQQPQDADSNAKALELILTTLWCIWTHRNKVIFEGKSSNPIDTMLTIKSFFNKFTLPNEDMPQGVLHNQAELKSQWNSLDICN</sequence>
<dbReference type="InterPro" id="IPR026960">
    <property type="entry name" value="RVT-Znf"/>
</dbReference>
<dbReference type="PANTHER" id="PTHR33116">
    <property type="entry name" value="REVERSE TRANSCRIPTASE ZINC-BINDING DOMAIN-CONTAINING PROTEIN-RELATED-RELATED"/>
    <property type="match status" value="1"/>
</dbReference>
<dbReference type="PANTHER" id="PTHR33116:SF78">
    <property type="entry name" value="OS12G0587133 PROTEIN"/>
    <property type="match status" value="1"/>
</dbReference>
<evidence type="ECO:0000313" key="2">
    <source>
        <dbReference type="EMBL" id="SPC74751.1"/>
    </source>
</evidence>
<reference evidence="2" key="1">
    <citation type="submission" date="2018-02" db="EMBL/GenBank/DDBJ databases">
        <authorList>
            <person name="Cohen D.B."/>
            <person name="Kent A.D."/>
        </authorList>
    </citation>
    <scope>NUCLEOTIDE SEQUENCE</scope>
</reference>
<dbReference type="EMBL" id="OIVN01000125">
    <property type="protein sequence ID" value="SPC74751.1"/>
    <property type="molecule type" value="Genomic_DNA"/>
</dbReference>